<dbReference type="STRING" id="1797472.A2215_03085"/>
<evidence type="ECO:0000313" key="5">
    <source>
        <dbReference type="Proteomes" id="UP000178583"/>
    </source>
</evidence>
<dbReference type="GO" id="GO:0006094">
    <property type="term" value="P:gluconeogenesis"/>
    <property type="evidence" value="ECO:0007669"/>
    <property type="project" value="UniProtKB-UniPathway"/>
</dbReference>
<dbReference type="UniPathway" id="UPA00109">
    <property type="reaction ID" value="UER00189"/>
</dbReference>
<keyword evidence="3" id="KW-0312">Gluconeogenesis</keyword>
<comment type="catalytic activity">
    <reaction evidence="3">
        <text>D-glyceraldehyde 3-phosphate = dihydroxyacetone phosphate</text>
        <dbReference type="Rhea" id="RHEA:18585"/>
        <dbReference type="ChEBI" id="CHEBI:57642"/>
        <dbReference type="ChEBI" id="CHEBI:59776"/>
        <dbReference type="EC" id="5.3.1.1"/>
    </reaction>
</comment>
<protein>
    <recommendedName>
        <fullName evidence="3">Triosephosphate isomerase</fullName>
        <ecNumber evidence="3">5.3.1.1</ecNumber>
    </recommendedName>
</protein>
<dbReference type="GO" id="GO:0019563">
    <property type="term" value="P:glycerol catabolic process"/>
    <property type="evidence" value="ECO:0007669"/>
    <property type="project" value="TreeGrafter"/>
</dbReference>
<dbReference type="PROSITE" id="PS51440">
    <property type="entry name" value="TIM_2"/>
    <property type="match status" value="1"/>
</dbReference>
<keyword evidence="3" id="KW-0963">Cytoplasm</keyword>
<comment type="similarity">
    <text evidence="1 3">Belongs to the triosephosphate isomerase family.</text>
</comment>
<dbReference type="Pfam" id="PF00121">
    <property type="entry name" value="TIM"/>
    <property type="match status" value="1"/>
</dbReference>
<dbReference type="CDD" id="cd00311">
    <property type="entry name" value="TIM"/>
    <property type="match status" value="1"/>
</dbReference>
<dbReference type="GO" id="GO:0046166">
    <property type="term" value="P:glyceraldehyde-3-phosphate biosynthetic process"/>
    <property type="evidence" value="ECO:0007669"/>
    <property type="project" value="TreeGrafter"/>
</dbReference>
<name>A0A1F5E4R1_9BACT</name>
<dbReference type="AlphaFoldDB" id="A0A1F5E4R1"/>
<dbReference type="GO" id="GO:0004807">
    <property type="term" value="F:triose-phosphate isomerase activity"/>
    <property type="evidence" value="ECO:0007669"/>
    <property type="project" value="UniProtKB-UniRule"/>
</dbReference>
<dbReference type="Gene3D" id="3.20.20.70">
    <property type="entry name" value="Aldolase class I"/>
    <property type="match status" value="1"/>
</dbReference>
<comment type="pathway">
    <text evidence="3">Carbohydrate degradation; glycolysis; D-glyceraldehyde 3-phosphate from glycerone phosphate: step 1/1.</text>
</comment>
<comment type="subcellular location">
    <subcellularLocation>
        <location evidence="3">Cytoplasm</location>
    </subcellularLocation>
</comment>
<evidence type="ECO:0000256" key="2">
    <source>
        <dbReference type="ARBA" id="ARBA00023235"/>
    </source>
</evidence>
<dbReference type="EMBL" id="MEZY01000050">
    <property type="protein sequence ID" value="OGD62397.1"/>
    <property type="molecule type" value="Genomic_DNA"/>
</dbReference>
<dbReference type="NCBIfam" id="TIGR00419">
    <property type="entry name" value="tim"/>
    <property type="match status" value="1"/>
</dbReference>
<gene>
    <name evidence="4" type="ORF">A2215_03085</name>
</gene>
<dbReference type="GO" id="GO:0006096">
    <property type="term" value="P:glycolytic process"/>
    <property type="evidence" value="ECO:0007669"/>
    <property type="project" value="UniProtKB-UniRule"/>
</dbReference>
<dbReference type="UniPathway" id="UPA00138"/>
<dbReference type="PANTHER" id="PTHR21139">
    <property type="entry name" value="TRIOSEPHOSPHATE ISOMERASE"/>
    <property type="match status" value="1"/>
</dbReference>
<evidence type="ECO:0000256" key="1">
    <source>
        <dbReference type="ARBA" id="ARBA00007422"/>
    </source>
</evidence>
<evidence type="ECO:0000256" key="3">
    <source>
        <dbReference type="RuleBase" id="RU363013"/>
    </source>
</evidence>
<sequence>MRRPMVVANWKMYTRASDAYVLATTIRNQVAAIDGVEVVICPPSVWLSEVSDIVKKDGKVNVGAQNIFYEEEGPYTGEISPIMIRDIAKYVLVGHSERRFHFGESDIDVNEKVIAALKHGLSPIICVGEKSKSAPIGEAVEQLTEALRHIPKKNYQNCVVAYEPVWAIGGVEAAPVERVVRAIARLREDIGRDSPILYGGSINNKDVGEFAKSPHIDGVLVGSASLRAGVFIEICKIWAEAKTFK</sequence>
<dbReference type="GO" id="GO:0005829">
    <property type="term" value="C:cytosol"/>
    <property type="evidence" value="ECO:0007669"/>
    <property type="project" value="TreeGrafter"/>
</dbReference>
<comment type="caution">
    <text evidence="4">The sequence shown here is derived from an EMBL/GenBank/DDBJ whole genome shotgun (WGS) entry which is preliminary data.</text>
</comment>
<accession>A0A1F5E4R1</accession>
<evidence type="ECO:0000313" key="4">
    <source>
        <dbReference type="EMBL" id="OGD62397.1"/>
    </source>
</evidence>
<keyword evidence="2 3" id="KW-0413">Isomerase</keyword>
<reference evidence="4 5" key="1">
    <citation type="journal article" date="2016" name="Nat. Commun.">
        <title>Thousands of microbial genomes shed light on interconnected biogeochemical processes in an aquifer system.</title>
        <authorList>
            <person name="Anantharaman K."/>
            <person name="Brown C.T."/>
            <person name="Hug L.A."/>
            <person name="Sharon I."/>
            <person name="Castelle C.J."/>
            <person name="Probst A.J."/>
            <person name="Thomas B.C."/>
            <person name="Singh A."/>
            <person name="Wilkins M.J."/>
            <person name="Karaoz U."/>
            <person name="Brodie E.L."/>
            <person name="Williams K.H."/>
            <person name="Hubbard S.S."/>
            <person name="Banfield J.F."/>
        </authorList>
    </citation>
    <scope>NUCLEOTIDE SEQUENCE [LARGE SCALE GENOMIC DNA]</scope>
</reference>
<dbReference type="SUPFAM" id="SSF51351">
    <property type="entry name" value="Triosephosphate isomerase (TIM)"/>
    <property type="match status" value="1"/>
</dbReference>
<comment type="pathway">
    <text evidence="3">Carbohydrate biosynthesis; gluconeogenesis.</text>
</comment>
<comment type="subunit">
    <text evidence="3">Homodimer.</text>
</comment>
<dbReference type="EC" id="5.3.1.1" evidence="3"/>
<dbReference type="InterPro" id="IPR013785">
    <property type="entry name" value="Aldolase_TIM"/>
</dbReference>
<proteinExistence type="inferred from homology"/>
<dbReference type="InterPro" id="IPR035990">
    <property type="entry name" value="TIM_sf"/>
</dbReference>
<dbReference type="PANTHER" id="PTHR21139:SF42">
    <property type="entry name" value="TRIOSEPHOSPHATE ISOMERASE"/>
    <property type="match status" value="1"/>
</dbReference>
<organism evidence="4 5">
    <name type="scientific">Candidatus Berkelbacteria bacterium RIFOXYA2_FULL_43_10</name>
    <dbReference type="NCBI Taxonomy" id="1797472"/>
    <lineage>
        <taxon>Bacteria</taxon>
        <taxon>Candidatus Berkelbacteria</taxon>
    </lineage>
</organism>
<keyword evidence="3" id="KW-0324">Glycolysis</keyword>
<dbReference type="Proteomes" id="UP000178583">
    <property type="component" value="Unassembled WGS sequence"/>
</dbReference>
<dbReference type="InterPro" id="IPR000652">
    <property type="entry name" value="Triosephosphate_isomerase"/>
</dbReference>